<organism evidence="1 2">
    <name type="scientific">Microcella pacifica</name>
    <dbReference type="NCBI Taxonomy" id="2591847"/>
    <lineage>
        <taxon>Bacteria</taxon>
        <taxon>Bacillati</taxon>
        <taxon>Actinomycetota</taxon>
        <taxon>Actinomycetes</taxon>
        <taxon>Micrococcales</taxon>
        <taxon>Microbacteriaceae</taxon>
        <taxon>Microcella</taxon>
    </lineage>
</organism>
<comment type="caution">
    <text evidence="1">The sequence shown here is derived from an EMBL/GenBank/DDBJ whole genome shotgun (WGS) entry which is preliminary data.</text>
</comment>
<evidence type="ECO:0000313" key="1">
    <source>
        <dbReference type="EMBL" id="NHF61842.1"/>
    </source>
</evidence>
<gene>
    <name evidence="1" type="ORF">FK219_001070</name>
</gene>
<dbReference type="OrthoDB" id="8688418at2"/>
<reference evidence="1 2" key="2">
    <citation type="submission" date="2020-03" db="EMBL/GenBank/DDBJ databases">
        <title>Chryseoglobus sp. isolated from a deep-sea seamount.</title>
        <authorList>
            <person name="Zhang D.-C."/>
        </authorList>
    </citation>
    <scope>NUCLEOTIDE SEQUENCE [LARGE SCALE GENOMIC DNA]</scope>
    <source>
        <strain evidence="1 2">KN1116</strain>
    </source>
</reference>
<dbReference type="Proteomes" id="UP000818266">
    <property type="component" value="Unassembled WGS sequence"/>
</dbReference>
<sequence>MTSRLLAESSFRLAVERGMGGFVIDEVTTATGYSRRTFANHFSCKEEAVAAVVVIDALQVLKGMRVESGETAIDALERAIRSQLNQGNVERLTQLQDLARDHPALRPYLLATYGQVMRPLLSALGMTTGGVGADLDTLLLVNACYGIFSAITLGEIALPARGDDALPTLAHNMDPLINVMFARLRSGFANTR</sequence>
<dbReference type="SUPFAM" id="SSF46689">
    <property type="entry name" value="Homeodomain-like"/>
    <property type="match status" value="1"/>
</dbReference>
<keyword evidence="2" id="KW-1185">Reference proteome</keyword>
<evidence type="ECO:0000313" key="2">
    <source>
        <dbReference type="Proteomes" id="UP000818266"/>
    </source>
</evidence>
<proteinExistence type="predicted"/>
<name>A0A9E5JM41_9MICO</name>
<dbReference type="EMBL" id="VIKT02000001">
    <property type="protein sequence ID" value="NHF61842.1"/>
    <property type="molecule type" value="Genomic_DNA"/>
</dbReference>
<protein>
    <submittedName>
        <fullName evidence="1">TetR family transcriptional regulator</fullName>
    </submittedName>
</protein>
<reference evidence="1 2" key="1">
    <citation type="submission" date="2019-06" db="EMBL/GenBank/DDBJ databases">
        <authorList>
            <person name="De-Chao Zhang Q."/>
        </authorList>
    </citation>
    <scope>NUCLEOTIDE SEQUENCE [LARGE SCALE GENOMIC DNA]</scope>
    <source>
        <strain evidence="1 2">KN1116</strain>
    </source>
</reference>
<dbReference type="AlphaFoldDB" id="A0A9E5JM41"/>
<accession>A0A9E5JM41</accession>
<dbReference type="InterPro" id="IPR009057">
    <property type="entry name" value="Homeodomain-like_sf"/>
</dbReference>
<dbReference type="Gene3D" id="1.10.357.10">
    <property type="entry name" value="Tetracycline Repressor, domain 2"/>
    <property type="match status" value="1"/>
</dbReference>